<organism evidence="1 2">
    <name type="scientific">Zymomonas mobilis subsp. mobilis (strain ATCC 10988 / DSM 424 / LMG 404 / NCIMB 8938 / NRRL B-806 / ZM1)</name>
    <dbReference type="NCBI Taxonomy" id="555217"/>
    <lineage>
        <taxon>Bacteria</taxon>
        <taxon>Pseudomonadati</taxon>
        <taxon>Pseudomonadota</taxon>
        <taxon>Alphaproteobacteria</taxon>
        <taxon>Sphingomonadales</taxon>
        <taxon>Zymomonadaceae</taxon>
        <taxon>Zymomonas</taxon>
    </lineage>
</organism>
<protein>
    <submittedName>
        <fullName evidence="1">Uncharacterized protein</fullName>
    </submittedName>
</protein>
<reference evidence="1 2" key="1">
    <citation type="journal article" date="2011" name="J. Bacteriol.">
        <title>Genome sequence of the ethanol-producing Zymomonas mobilis subsp. mobilis lectotype strain ATCC 10988.</title>
        <authorList>
            <person name="Pappas K.M."/>
            <person name="Kouvelis V.N."/>
            <person name="Saunders E."/>
            <person name="Brettin T.S."/>
            <person name="Bruce D."/>
            <person name="Detter C."/>
            <person name="Balakireva M."/>
            <person name="Han C.S."/>
            <person name="Savvakis G."/>
            <person name="Kyrpides N.C."/>
            <person name="Typas M.A."/>
        </authorList>
    </citation>
    <scope>NUCLEOTIDE SEQUENCE [LARGE SCALE GENOMIC DNA]</scope>
    <source>
        <strain evidence="2">ATCC 10988 / DSM 424 / CCUG 17860 / LMG 404 / NCIMB 8938 / NRRL B-806 / ZM1</strain>
    </source>
</reference>
<dbReference type="EMBL" id="CP002850">
    <property type="protein sequence ID" value="AEH62802.1"/>
    <property type="molecule type" value="Genomic_DNA"/>
</dbReference>
<evidence type="ECO:0000313" key="1">
    <source>
        <dbReference type="EMBL" id="AEH62802.1"/>
    </source>
</evidence>
<dbReference type="Proteomes" id="UP000001494">
    <property type="component" value="Chromosome"/>
</dbReference>
<evidence type="ECO:0000313" key="2">
    <source>
        <dbReference type="Proteomes" id="UP000001494"/>
    </source>
</evidence>
<dbReference type="AlphaFoldDB" id="A0A0H3FYG2"/>
<dbReference type="HOGENOM" id="CLU_3376892_0_0_5"/>
<name>A0A0H3FYG2_ZYMMA</name>
<sequence>MTLKLQALTGVNVNDFLKRFYIIIFSVVVFEKII</sequence>
<accession>A0A0H3FYG2</accession>
<proteinExistence type="predicted"/>
<dbReference type="KEGG" id="zmm:Zmob_0967"/>
<gene>
    <name evidence="1" type="ordered locus">Zmob_0967</name>
</gene>